<dbReference type="Proteomes" id="UP000183898">
    <property type="component" value="Unassembled WGS sequence"/>
</dbReference>
<reference evidence="1 2" key="1">
    <citation type="submission" date="2016-10" db="EMBL/GenBank/DDBJ databases">
        <authorList>
            <person name="de Groot N.N."/>
        </authorList>
    </citation>
    <scope>NUCLEOTIDE SEQUENCE [LARGE SCALE GENOMIC DNA]</scope>
    <source>
        <strain evidence="1 2">Nl18</strain>
    </source>
</reference>
<accession>A0A1H8AUE7</accession>
<proteinExistence type="predicted"/>
<name>A0A1H8AUE7_9PROT</name>
<dbReference type="AlphaFoldDB" id="A0A1H8AUE7"/>
<protein>
    <submittedName>
        <fullName evidence="1">Uncharacterized protein</fullName>
    </submittedName>
</protein>
<sequence>MRIMRYLYDISNLLRLQTEFRIIHILFMRLRTRFQVKFACLVLKLLLSLSQSLLQLTNLPLRLLYHPLHLLLQSLKLGLSSMPATCLN</sequence>
<evidence type="ECO:0000313" key="1">
    <source>
        <dbReference type="EMBL" id="SEM74431.1"/>
    </source>
</evidence>
<organism evidence="1 2">
    <name type="scientific">Nitrosospira multiformis</name>
    <dbReference type="NCBI Taxonomy" id="1231"/>
    <lineage>
        <taxon>Bacteria</taxon>
        <taxon>Pseudomonadati</taxon>
        <taxon>Pseudomonadota</taxon>
        <taxon>Betaproteobacteria</taxon>
        <taxon>Nitrosomonadales</taxon>
        <taxon>Nitrosomonadaceae</taxon>
        <taxon>Nitrosospira</taxon>
    </lineage>
</organism>
<evidence type="ECO:0000313" key="2">
    <source>
        <dbReference type="Proteomes" id="UP000183898"/>
    </source>
</evidence>
<gene>
    <name evidence="1" type="ORF">SAMN05216404_10135</name>
</gene>
<dbReference type="EMBL" id="FOCT01000001">
    <property type="protein sequence ID" value="SEM74431.1"/>
    <property type="molecule type" value="Genomic_DNA"/>
</dbReference>